<dbReference type="eggNOG" id="COG2227">
    <property type="taxonomic scope" value="Bacteria"/>
</dbReference>
<protein>
    <submittedName>
        <fullName evidence="4">Putative methyltransferase</fullName>
    </submittedName>
</protein>
<dbReference type="GO" id="GO:0008168">
    <property type="term" value="F:methyltransferase activity"/>
    <property type="evidence" value="ECO:0007669"/>
    <property type="project" value="UniProtKB-KW"/>
</dbReference>
<evidence type="ECO:0000256" key="1">
    <source>
        <dbReference type="ARBA" id="ARBA00022603"/>
    </source>
</evidence>
<keyword evidence="3" id="KW-0949">S-adenosyl-L-methionine</keyword>
<sequence>MSIVTDRAPSRRSGVDTSVRTAAVWHTVDEHVRELSEALGRPLRVLDLGGGTGGLAVPLAEAGHDVIVVDPSPDALASLRRRATEQDVADRIEARQGDADSLTDLLEGRAVDLVTCHGTLEHVDDPATAVRQLAATLAPGGLLSLLVAQRYAAVLARALAGQFARAREVLDSDTGRWSGDDPLPRRFDLDELVGLVDAAGLTVRSATGVRIFTDLVPSGALDSDADRQALLALEHAAAQHPSLATLGTAVHVVALRP</sequence>
<dbReference type="HOGENOM" id="CLU_061533_2_0_11"/>
<dbReference type="Proteomes" id="UP000013167">
    <property type="component" value="Unassembled WGS sequence"/>
</dbReference>
<keyword evidence="5" id="KW-1185">Reference proteome</keyword>
<evidence type="ECO:0000256" key="3">
    <source>
        <dbReference type="ARBA" id="ARBA00022691"/>
    </source>
</evidence>
<dbReference type="STRING" id="1193181.BN10_990002"/>
<dbReference type="PANTHER" id="PTHR43464">
    <property type="entry name" value="METHYLTRANSFERASE"/>
    <property type="match status" value="1"/>
</dbReference>
<dbReference type="EMBL" id="CAIZ01000173">
    <property type="protein sequence ID" value="CCH71527.1"/>
    <property type="molecule type" value="Genomic_DNA"/>
</dbReference>
<proteinExistence type="predicted"/>
<accession>N0E3Q9</accession>
<name>N0E3Q9_9MICO</name>
<keyword evidence="2 4" id="KW-0808">Transferase</keyword>
<keyword evidence="1 4" id="KW-0489">Methyltransferase</keyword>
<organism evidence="4 5">
    <name type="scientific">Phycicoccus elongatus Lp2</name>
    <dbReference type="NCBI Taxonomy" id="1193181"/>
    <lineage>
        <taxon>Bacteria</taxon>
        <taxon>Bacillati</taxon>
        <taxon>Actinomycetota</taxon>
        <taxon>Actinomycetes</taxon>
        <taxon>Micrococcales</taxon>
        <taxon>Intrasporangiaceae</taxon>
        <taxon>Phycicoccus</taxon>
    </lineage>
</organism>
<dbReference type="InterPro" id="IPR029063">
    <property type="entry name" value="SAM-dependent_MTases_sf"/>
</dbReference>
<gene>
    <name evidence="4" type="ORF">BN10_990002</name>
</gene>
<evidence type="ECO:0000313" key="4">
    <source>
        <dbReference type="EMBL" id="CCH71527.1"/>
    </source>
</evidence>
<reference evidence="4 5" key="1">
    <citation type="journal article" date="2013" name="ISME J.">
        <title>A metabolic model for members of the genus Tetrasphaera involved in enhanced biological phosphorus removal.</title>
        <authorList>
            <person name="Kristiansen R."/>
            <person name="Nguyen H.T.T."/>
            <person name="Saunders A.M."/>
            <person name="Nielsen J.L."/>
            <person name="Wimmer R."/>
            <person name="Le V.Q."/>
            <person name="McIlroy S.J."/>
            <person name="Petrovski S."/>
            <person name="Seviour R.J."/>
            <person name="Calteau A."/>
            <person name="Nielsen K.L."/>
            <person name="Nielsen P.H."/>
        </authorList>
    </citation>
    <scope>NUCLEOTIDE SEQUENCE [LARGE SCALE GENOMIC DNA]</scope>
    <source>
        <strain evidence="4 5">Lp2</strain>
    </source>
</reference>
<dbReference type="Pfam" id="PF13489">
    <property type="entry name" value="Methyltransf_23"/>
    <property type="match status" value="1"/>
</dbReference>
<dbReference type="Gene3D" id="3.40.50.150">
    <property type="entry name" value="Vaccinia Virus protein VP39"/>
    <property type="match status" value="1"/>
</dbReference>
<dbReference type="GO" id="GO:0032259">
    <property type="term" value="P:methylation"/>
    <property type="evidence" value="ECO:0007669"/>
    <property type="project" value="UniProtKB-KW"/>
</dbReference>
<dbReference type="AlphaFoldDB" id="N0E3Q9"/>
<dbReference type="CDD" id="cd02440">
    <property type="entry name" value="AdoMet_MTases"/>
    <property type="match status" value="1"/>
</dbReference>
<evidence type="ECO:0000256" key="2">
    <source>
        <dbReference type="ARBA" id="ARBA00022679"/>
    </source>
</evidence>
<comment type="caution">
    <text evidence="4">The sequence shown here is derived from an EMBL/GenBank/DDBJ whole genome shotgun (WGS) entry which is preliminary data.</text>
</comment>
<evidence type="ECO:0000313" key="5">
    <source>
        <dbReference type="Proteomes" id="UP000013167"/>
    </source>
</evidence>
<dbReference type="SUPFAM" id="SSF53335">
    <property type="entry name" value="S-adenosyl-L-methionine-dependent methyltransferases"/>
    <property type="match status" value="1"/>
</dbReference>
<dbReference type="PANTHER" id="PTHR43464:SF19">
    <property type="entry name" value="UBIQUINONE BIOSYNTHESIS O-METHYLTRANSFERASE, MITOCHONDRIAL"/>
    <property type="match status" value="1"/>
</dbReference>